<feature type="region of interest" description="Disordered" evidence="1">
    <location>
        <begin position="222"/>
        <end position="252"/>
    </location>
</feature>
<dbReference type="InterPro" id="IPR002921">
    <property type="entry name" value="Fungal_lipase-type"/>
</dbReference>
<name>A0A9D4TWR4_CHLVU</name>
<organism evidence="3 4">
    <name type="scientific">Chlorella vulgaris</name>
    <name type="common">Green alga</name>
    <dbReference type="NCBI Taxonomy" id="3077"/>
    <lineage>
        <taxon>Eukaryota</taxon>
        <taxon>Viridiplantae</taxon>
        <taxon>Chlorophyta</taxon>
        <taxon>core chlorophytes</taxon>
        <taxon>Trebouxiophyceae</taxon>
        <taxon>Chlorellales</taxon>
        <taxon>Chlorellaceae</taxon>
        <taxon>Chlorella clade</taxon>
        <taxon>Chlorella</taxon>
    </lineage>
</organism>
<reference evidence="3" key="2">
    <citation type="submission" date="2020-11" db="EMBL/GenBank/DDBJ databases">
        <authorList>
            <person name="Cecchin M."/>
            <person name="Marcolungo L."/>
            <person name="Rossato M."/>
            <person name="Girolomoni L."/>
            <person name="Cosentino E."/>
            <person name="Cuine S."/>
            <person name="Li-Beisson Y."/>
            <person name="Delledonne M."/>
            <person name="Ballottari M."/>
        </authorList>
    </citation>
    <scope>NUCLEOTIDE SEQUENCE</scope>
    <source>
        <strain evidence="3">211/11P</strain>
        <tissue evidence="3">Whole cell</tissue>
    </source>
</reference>
<sequence length="441" mass="46653">MWFVRQGLLGKGLTASPVPCASAAGARCRQQTCRARAFAGAAAHEAASNPAGPTSADLLRDSKLAAVSGLAYCPSEELSMRLQSQGMQLQAQGNTSFTRWFVARPADAGAASGSPGLPGHAAQQYIFFRGVSWRSADLDALRVWQGLMRALPSPFLPHLTSSPELLMAHSGVAEMAEELYSVLRPHMEGQGQLHLAGHSLGGSLATLVALTAHLRLGGSTSASAASLNDRQQQQQQQLSPQGQQQQQQQQQRRRLQVTCTTFGSPPVLAMSQGEGEDGRSILQAARMPPGAVRNYVLQDDPVPRALLSADPAFLALQQNTAVAGLLRLRERWLGQGVLSPTRFLFHPAGDVFLIRWTAEAGHSVRLLAPHTLQEELKLDVAAMRSSPLAMMQAVLDHHHGSYASELRAAAATQSKLEGGAVLKPAAAPGAATPGPSAAPAL</sequence>
<dbReference type="Pfam" id="PF01764">
    <property type="entry name" value="Lipase_3"/>
    <property type="match status" value="1"/>
</dbReference>
<gene>
    <name evidence="3" type="ORF">D9Q98_005987</name>
</gene>
<evidence type="ECO:0000259" key="2">
    <source>
        <dbReference type="Pfam" id="PF01764"/>
    </source>
</evidence>
<proteinExistence type="predicted"/>
<dbReference type="OrthoDB" id="438440at2759"/>
<dbReference type="InterPro" id="IPR052145">
    <property type="entry name" value="Mediator/Homeobox_domain"/>
</dbReference>
<dbReference type="GO" id="GO:0006629">
    <property type="term" value="P:lipid metabolic process"/>
    <property type="evidence" value="ECO:0007669"/>
    <property type="project" value="InterPro"/>
</dbReference>
<dbReference type="AlphaFoldDB" id="A0A9D4TWR4"/>
<feature type="domain" description="Fungal lipase-type" evidence="2">
    <location>
        <begin position="172"/>
        <end position="304"/>
    </location>
</feature>
<evidence type="ECO:0000256" key="1">
    <source>
        <dbReference type="SAM" id="MobiDB-lite"/>
    </source>
</evidence>
<dbReference type="EMBL" id="SIDB01000002">
    <property type="protein sequence ID" value="KAI3436571.1"/>
    <property type="molecule type" value="Genomic_DNA"/>
</dbReference>
<reference evidence="3" key="1">
    <citation type="journal article" date="2019" name="Plant J.">
        <title>Chlorella vulgaris genome assembly and annotation reveals the molecular basis for metabolic acclimation to high light conditions.</title>
        <authorList>
            <person name="Cecchin M."/>
            <person name="Marcolungo L."/>
            <person name="Rossato M."/>
            <person name="Girolomoni L."/>
            <person name="Cosentino E."/>
            <person name="Cuine S."/>
            <person name="Li-Beisson Y."/>
            <person name="Delledonne M."/>
            <person name="Ballottari M."/>
        </authorList>
    </citation>
    <scope>NUCLEOTIDE SEQUENCE</scope>
    <source>
        <strain evidence="3">211/11P</strain>
    </source>
</reference>
<dbReference type="SUPFAM" id="SSF53474">
    <property type="entry name" value="alpha/beta-Hydrolases"/>
    <property type="match status" value="2"/>
</dbReference>
<dbReference type="PANTHER" id="PTHR24330">
    <property type="entry name" value="HOMEOBOX PROTEIN BARH-LIKE"/>
    <property type="match status" value="1"/>
</dbReference>
<keyword evidence="4" id="KW-1185">Reference proteome</keyword>
<protein>
    <recommendedName>
        <fullName evidence="2">Fungal lipase-type domain-containing protein</fullName>
    </recommendedName>
</protein>
<evidence type="ECO:0000313" key="4">
    <source>
        <dbReference type="Proteomes" id="UP001055712"/>
    </source>
</evidence>
<dbReference type="Gene3D" id="3.40.50.1820">
    <property type="entry name" value="alpha/beta hydrolase"/>
    <property type="match status" value="1"/>
</dbReference>
<dbReference type="InterPro" id="IPR029058">
    <property type="entry name" value="AB_hydrolase_fold"/>
</dbReference>
<evidence type="ECO:0000313" key="3">
    <source>
        <dbReference type="EMBL" id="KAI3436571.1"/>
    </source>
</evidence>
<comment type="caution">
    <text evidence="3">The sequence shown here is derived from an EMBL/GenBank/DDBJ whole genome shotgun (WGS) entry which is preliminary data.</text>
</comment>
<dbReference type="Proteomes" id="UP001055712">
    <property type="component" value="Unassembled WGS sequence"/>
</dbReference>
<accession>A0A9D4TWR4</accession>
<feature type="compositionally biased region" description="Low complexity" evidence="1">
    <location>
        <begin position="222"/>
        <end position="250"/>
    </location>
</feature>
<dbReference type="PANTHER" id="PTHR24330:SF19">
    <property type="entry name" value="MEDIATOR OF RNA POLYMERASE II TRANSCRIPTION SUBUNIT 29"/>
    <property type="match status" value="1"/>
</dbReference>